<sequence length="104" mass="11281">MRLPKLSNSDISKPSVPGFVKPSQDATRHESLSVKRTKEGFDPNADKLMSKAGYEFGLSPSLGQLNTDITGEMTHGLNETQKKLKEQGYVIDSARAGLGFTLIA</sequence>
<protein>
    <submittedName>
        <fullName evidence="2">Uncharacterized protein</fullName>
    </submittedName>
</protein>
<dbReference type="AlphaFoldDB" id="A0AAD4ZK81"/>
<dbReference type="EMBL" id="JAJFAZ020000001">
    <property type="protein sequence ID" value="KAI5348894.1"/>
    <property type="molecule type" value="Genomic_DNA"/>
</dbReference>
<accession>A0AAD4ZK81</accession>
<evidence type="ECO:0000313" key="2">
    <source>
        <dbReference type="EMBL" id="KAI5348894.1"/>
    </source>
</evidence>
<reference evidence="2 3" key="1">
    <citation type="journal article" date="2022" name="G3 (Bethesda)">
        <title>Whole-genome sequence and methylome profiling of the almond [Prunus dulcis (Mill.) D.A. Webb] cultivar 'Nonpareil'.</title>
        <authorList>
            <person name="D'Amico-Willman K.M."/>
            <person name="Ouma W.Z."/>
            <person name="Meulia T."/>
            <person name="Sideli G.M."/>
            <person name="Gradziel T.M."/>
            <person name="Fresnedo-Ramirez J."/>
        </authorList>
    </citation>
    <scope>NUCLEOTIDE SEQUENCE [LARGE SCALE GENOMIC DNA]</scope>
    <source>
        <strain evidence="2">Clone GOH B32 T37-40</strain>
    </source>
</reference>
<organism evidence="2 3">
    <name type="scientific">Prunus dulcis</name>
    <name type="common">Almond</name>
    <name type="synonym">Amygdalus dulcis</name>
    <dbReference type="NCBI Taxonomy" id="3755"/>
    <lineage>
        <taxon>Eukaryota</taxon>
        <taxon>Viridiplantae</taxon>
        <taxon>Streptophyta</taxon>
        <taxon>Embryophyta</taxon>
        <taxon>Tracheophyta</taxon>
        <taxon>Spermatophyta</taxon>
        <taxon>Magnoliopsida</taxon>
        <taxon>eudicotyledons</taxon>
        <taxon>Gunneridae</taxon>
        <taxon>Pentapetalae</taxon>
        <taxon>rosids</taxon>
        <taxon>fabids</taxon>
        <taxon>Rosales</taxon>
        <taxon>Rosaceae</taxon>
        <taxon>Amygdaloideae</taxon>
        <taxon>Amygdaleae</taxon>
        <taxon>Prunus</taxon>
    </lineage>
</organism>
<proteinExistence type="predicted"/>
<comment type="caution">
    <text evidence="2">The sequence shown here is derived from an EMBL/GenBank/DDBJ whole genome shotgun (WGS) entry which is preliminary data.</text>
</comment>
<feature type="compositionally biased region" description="Polar residues" evidence="1">
    <location>
        <begin position="1"/>
        <end position="12"/>
    </location>
</feature>
<name>A0AAD4ZK81_PRUDU</name>
<keyword evidence="3" id="KW-1185">Reference proteome</keyword>
<gene>
    <name evidence="2" type="ORF">L3X38_001781</name>
</gene>
<feature type="compositionally biased region" description="Basic and acidic residues" evidence="1">
    <location>
        <begin position="26"/>
        <end position="44"/>
    </location>
</feature>
<evidence type="ECO:0000256" key="1">
    <source>
        <dbReference type="SAM" id="MobiDB-lite"/>
    </source>
</evidence>
<feature type="region of interest" description="Disordered" evidence="1">
    <location>
        <begin position="1"/>
        <end position="44"/>
    </location>
</feature>
<dbReference type="Proteomes" id="UP001054821">
    <property type="component" value="Chromosome 1"/>
</dbReference>
<evidence type="ECO:0000313" key="3">
    <source>
        <dbReference type="Proteomes" id="UP001054821"/>
    </source>
</evidence>